<dbReference type="GO" id="GO:0006004">
    <property type="term" value="P:fucose metabolic process"/>
    <property type="evidence" value="ECO:0007669"/>
    <property type="project" value="TreeGrafter"/>
</dbReference>
<dbReference type="SMART" id="SM00812">
    <property type="entry name" value="Alpha_L_fucos"/>
    <property type="match status" value="1"/>
</dbReference>
<dbReference type="PROSITE" id="PS50022">
    <property type="entry name" value="FA58C_3"/>
    <property type="match status" value="1"/>
</dbReference>
<proteinExistence type="inferred from homology"/>
<feature type="signal peptide" evidence="6">
    <location>
        <begin position="1"/>
        <end position="26"/>
    </location>
</feature>
<accession>A0A4Q1SK24</accession>
<evidence type="ECO:0000256" key="2">
    <source>
        <dbReference type="ARBA" id="ARBA00012662"/>
    </source>
</evidence>
<dbReference type="GO" id="GO:0004560">
    <property type="term" value="F:alpha-L-fucosidase activity"/>
    <property type="evidence" value="ECO:0007669"/>
    <property type="project" value="InterPro"/>
</dbReference>
<keyword evidence="4" id="KW-0378">Hydrolase</keyword>
<dbReference type="PANTHER" id="PTHR10030:SF37">
    <property type="entry name" value="ALPHA-L-FUCOSIDASE-RELATED"/>
    <property type="match status" value="1"/>
</dbReference>
<dbReference type="EC" id="3.2.1.51" evidence="2"/>
<reference evidence="8 9" key="1">
    <citation type="journal article" date="2016" name="Int. J. Syst. Evol. Microbiol.">
        <title>Acidipila dinghuensis sp. nov., an acidobacterium isolated from forest soil.</title>
        <authorList>
            <person name="Jiang Y.W."/>
            <person name="Wang J."/>
            <person name="Chen M.H."/>
            <person name="Lv Y.Y."/>
            <person name="Qiu L.H."/>
        </authorList>
    </citation>
    <scope>NUCLEOTIDE SEQUENCE [LARGE SCALE GENOMIC DNA]</scope>
    <source>
        <strain evidence="8 9">DHOF10</strain>
    </source>
</reference>
<dbReference type="SUPFAM" id="SSF49785">
    <property type="entry name" value="Galactose-binding domain-like"/>
    <property type="match status" value="1"/>
</dbReference>
<dbReference type="Gene3D" id="2.60.120.260">
    <property type="entry name" value="Galactose-binding domain-like"/>
    <property type="match status" value="1"/>
</dbReference>
<dbReference type="SUPFAM" id="SSF51445">
    <property type="entry name" value="(Trans)glycosidases"/>
    <property type="match status" value="1"/>
</dbReference>
<gene>
    <name evidence="8" type="ORF">ESZ00_09405</name>
</gene>
<dbReference type="Pfam" id="PF01120">
    <property type="entry name" value="Alpha_L_fucos"/>
    <property type="match status" value="1"/>
</dbReference>
<feature type="domain" description="F5/8 type C" evidence="7">
    <location>
        <begin position="345"/>
        <end position="486"/>
    </location>
</feature>
<dbReference type="PROSITE" id="PS51318">
    <property type="entry name" value="TAT"/>
    <property type="match status" value="1"/>
</dbReference>
<dbReference type="AlphaFoldDB" id="A0A4Q1SK24"/>
<organism evidence="8 9">
    <name type="scientific">Silvibacterium dinghuense</name>
    <dbReference type="NCBI Taxonomy" id="1560006"/>
    <lineage>
        <taxon>Bacteria</taxon>
        <taxon>Pseudomonadati</taxon>
        <taxon>Acidobacteriota</taxon>
        <taxon>Terriglobia</taxon>
        <taxon>Terriglobales</taxon>
        <taxon>Acidobacteriaceae</taxon>
        <taxon>Silvibacterium</taxon>
    </lineage>
</organism>
<dbReference type="OrthoDB" id="107551at2"/>
<comment type="similarity">
    <text evidence="1">Belongs to the glycosyl hydrolase 29 family.</text>
</comment>
<dbReference type="InterPro" id="IPR057739">
    <property type="entry name" value="Glyco_hydro_29_N"/>
</dbReference>
<dbReference type="GO" id="GO:0016139">
    <property type="term" value="P:glycoside catabolic process"/>
    <property type="evidence" value="ECO:0007669"/>
    <property type="project" value="TreeGrafter"/>
</dbReference>
<evidence type="ECO:0000259" key="7">
    <source>
        <dbReference type="PROSITE" id="PS50022"/>
    </source>
</evidence>
<dbReference type="InterPro" id="IPR017853">
    <property type="entry name" value="GH"/>
</dbReference>
<dbReference type="GO" id="GO:0005764">
    <property type="term" value="C:lysosome"/>
    <property type="evidence" value="ECO:0007669"/>
    <property type="project" value="TreeGrafter"/>
</dbReference>
<dbReference type="Pfam" id="PF00754">
    <property type="entry name" value="F5_F8_type_C"/>
    <property type="match status" value="1"/>
</dbReference>
<evidence type="ECO:0000256" key="6">
    <source>
        <dbReference type="SAM" id="SignalP"/>
    </source>
</evidence>
<dbReference type="InterPro" id="IPR006311">
    <property type="entry name" value="TAT_signal"/>
</dbReference>
<keyword evidence="5" id="KW-0326">Glycosidase</keyword>
<sequence length="488" mass="54669">MTNRRDFLRLASSASALTLLPESTFAAPQQSGRMRHSHPMIPAAAPMLELQQRFVDLRFGMFLHFNMATYQDREWGDPSSPATLFNPTNLDTDQWAAAAQSAQMTWGCLTTRHHDGFCLWPTKTRGANVGQSQPGLDIVRRYVDSFRKAGLRVGLYYSILSKRDDIRHFNVTPEKIQLIKDQLTELMTQYGEIDILITDGWDAPWSRITYQEVPFREIYDLVKSHQPNCLICDLNASQYPTGGLYYSDIKAFEQNAGQKVPAHSDLPALSCVTLTDGWFWKQADIHGRIKSTETVVNEWLVPLNQRHCNLILNAPPTREGRLAPNVIARLEEIGKAWKKPAAPEPLAEHIGITTPNLATGKPIHASSYPDGVGPDQANDGNFHSSWYAENQTSCWLEVDLKQPTRFNTLSLVEPVGAWDDYPQSRIRSYRFEAFTGSGWTPLLSGDAPVPATILRLPNVATASRVRLSIEASAAEPHISDLGIYDEPL</sequence>
<keyword evidence="3 6" id="KW-0732">Signal</keyword>
<evidence type="ECO:0000313" key="8">
    <source>
        <dbReference type="EMBL" id="RXS98034.1"/>
    </source>
</evidence>
<evidence type="ECO:0000313" key="9">
    <source>
        <dbReference type="Proteomes" id="UP000290253"/>
    </source>
</evidence>
<feature type="chain" id="PRO_5020364497" description="alpha-L-fucosidase" evidence="6">
    <location>
        <begin position="27"/>
        <end position="488"/>
    </location>
</feature>
<evidence type="ECO:0000256" key="4">
    <source>
        <dbReference type="ARBA" id="ARBA00022801"/>
    </source>
</evidence>
<dbReference type="Gene3D" id="3.20.20.80">
    <property type="entry name" value="Glycosidases"/>
    <property type="match status" value="1"/>
</dbReference>
<evidence type="ECO:0000256" key="3">
    <source>
        <dbReference type="ARBA" id="ARBA00022729"/>
    </source>
</evidence>
<keyword evidence="9" id="KW-1185">Reference proteome</keyword>
<dbReference type="PANTHER" id="PTHR10030">
    <property type="entry name" value="ALPHA-L-FUCOSIDASE"/>
    <property type="match status" value="1"/>
</dbReference>
<dbReference type="EMBL" id="SDMK01000001">
    <property type="protein sequence ID" value="RXS98034.1"/>
    <property type="molecule type" value="Genomic_DNA"/>
</dbReference>
<evidence type="ECO:0000256" key="5">
    <source>
        <dbReference type="ARBA" id="ARBA00023295"/>
    </source>
</evidence>
<comment type="caution">
    <text evidence="8">The sequence shown here is derived from an EMBL/GenBank/DDBJ whole genome shotgun (WGS) entry which is preliminary data.</text>
</comment>
<protein>
    <recommendedName>
        <fullName evidence="2">alpha-L-fucosidase</fullName>
        <ecNumber evidence="2">3.2.1.51</ecNumber>
    </recommendedName>
</protein>
<dbReference type="Proteomes" id="UP000290253">
    <property type="component" value="Unassembled WGS sequence"/>
</dbReference>
<dbReference type="InterPro" id="IPR008979">
    <property type="entry name" value="Galactose-bd-like_sf"/>
</dbReference>
<evidence type="ECO:0000256" key="1">
    <source>
        <dbReference type="ARBA" id="ARBA00007951"/>
    </source>
</evidence>
<dbReference type="InterPro" id="IPR000421">
    <property type="entry name" value="FA58C"/>
</dbReference>
<name>A0A4Q1SK24_9BACT</name>
<dbReference type="InterPro" id="IPR000933">
    <property type="entry name" value="Glyco_hydro_29"/>
</dbReference>